<dbReference type="EMBL" id="UZAJ01001792">
    <property type="protein sequence ID" value="VDO34605.1"/>
    <property type="molecule type" value="Genomic_DNA"/>
</dbReference>
<evidence type="ECO:0000313" key="8">
    <source>
        <dbReference type="WBParaSite" id="OFLC_0000289701-mRNA-1"/>
    </source>
</evidence>
<dbReference type="InterPro" id="IPR056793">
    <property type="entry name" value="HSNSD_N"/>
</dbReference>
<dbReference type="Proteomes" id="UP000267606">
    <property type="component" value="Unassembled WGS sequence"/>
</dbReference>
<dbReference type="AlphaFoldDB" id="A0A183H5Y7"/>
<dbReference type="STRING" id="387005.A0A183H5Y7"/>
<proteinExistence type="predicted"/>
<dbReference type="Pfam" id="PF25119">
    <property type="entry name" value="HSNSD_N"/>
    <property type="match status" value="1"/>
</dbReference>
<feature type="domain" description="Heparan sulfate-N-deacetylase N-terminal" evidence="5">
    <location>
        <begin position="76"/>
        <end position="279"/>
    </location>
</feature>
<reference evidence="6 7" key="2">
    <citation type="submission" date="2018-11" db="EMBL/GenBank/DDBJ databases">
        <authorList>
            <consortium name="Pathogen Informatics"/>
        </authorList>
    </citation>
    <scope>NUCLEOTIDE SEQUENCE [LARGE SCALE GENOMIC DNA]</scope>
</reference>
<dbReference type="GO" id="GO:0015016">
    <property type="term" value="F:heparan sulfate N-sulfotransferase activity"/>
    <property type="evidence" value="ECO:0007669"/>
    <property type="project" value="InterPro"/>
</dbReference>
<comment type="subcellular location">
    <subcellularLocation>
        <location evidence="1">Golgi apparatus</location>
    </subcellularLocation>
</comment>
<evidence type="ECO:0000256" key="1">
    <source>
        <dbReference type="ARBA" id="ARBA00004555"/>
    </source>
</evidence>
<name>A0A183H5Y7_9BILA</name>
<dbReference type="Pfam" id="PF12062">
    <property type="entry name" value="HSNSD-CE"/>
    <property type="match status" value="1"/>
</dbReference>
<keyword evidence="7" id="KW-1185">Reference proteome</keyword>
<gene>
    <name evidence="6" type="ORF">OFLC_LOCUS2898</name>
</gene>
<dbReference type="GO" id="GO:0005794">
    <property type="term" value="C:Golgi apparatus"/>
    <property type="evidence" value="ECO:0007669"/>
    <property type="project" value="UniProtKB-SubCell"/>
</dbReference>
<evidence type="ECO:0000256" key="2">
    <source>
        <dbReference type="ARBA" id="ARBA00023034"/>
    </source>
</evidence>
<organism evidence="8">
    <name type="scientific">Onchocerca flexuosa</name>
    <dbReference type="NCBI Taxonomy" id="387005"/>
    <lineage>
        <taxon>Eukaryota</taxon>
        <taxon>Metazoa</taxon>
        <taxon>Ecdysozoa</taxon>
        <taxon>Nematoda</taxon>
        <taxon>Chromadorea</taxon>
        <taxon>Rhabditida</taxon>
        <taxon>Spirurina</taxon>
        <taxon>Spiruromorpha</taxon>
        <taxon>Filarioidea</taxon>
        <taxon>Onchocercidae</taxon>
        <taxon>Onchocerca</taxon>
    </lineage>
</organism>
<keyword evidence="3" id="KW-0812">Transmembrane</keyword>
<dbReference type="InterPro" id="IPR021930">
    <property type="entry name" value="Heparan_SO4_deacetylase_dom"/>
</dbReference>
<feature type="transmembrane region" description="Helical" evidence="3">
    <location>
        <begin position="12"/>
        <end position="32"/>
    </location>
</feature>
<evidence type="ECO:0000313" key="6">
    <source>
        <dbReference type="EMBL" id="VDO34605.1"/>
    </source>
</evidence>
<dbReference type="WBParaSite" id="OFLC_0000289701-mRNA-1">
    <property type="protein sequence ID" value="OFLC_0000289701-mRNA-1"/>
    <property type="gene ID" value="OFLC_0000289701"/>
</dbReference>
<accession>A0A183H5Y7</accession>
<keyword evidence="3" id="KW-1133">Transmembrane helix</keyword>
<reference evidence="8" key="1">
    <citation type="submission" date="2016-06" db="UniProtKB">
        <authorList>
            <consortium name="WormBaseParasite"/>
        </authorList>
    </citation>
    <scope>IDENTIFICATION</scope>
</reference>
<sequence length="569" mass="66418">MLTLPTRRIIFWLKATIVITCLSFIFLFTHLVDITEKRHYRYPAQYIPSYHCPLPNKTVTIPKHHGFVRNKTNFPTDEKVLVFVETLYSKLGKQIINILDALKIPCKIETLTKNLPLLTTAKRGRFSIIIIENYYKYLNLLTWNRQLLDKYCREYGVGIISFISNRPNSYINAKVKGSKLTIHTQQHATNLRFSERSRVNFIGKPGAVLQAPEPDKDDWILFDVTNGYEGIVLVDDIFGQERASVILDDGSEDGIERILFGHNFTHWINKLAFIDSLRFRYMRESLMYDDLERYIQIDIDDIFVGTSGTRMIKADVDALLQSQYRLRRDITNFTYSLGFSGYYFRNGDSLEDEGDERLIENGKHFFWFPHMWKHNHAHEHNQTYLEAIMTQNKLFAQNMGLHVNSGYAVSPQHAGVYPVHEALYNSWQLIWNITVTSTEEYPHFRPASARRGFIYRNISVLPRQTCGLYTHTQFFHSYPDGFTKLLSSIEGGDLFFTIVINPFSIFMTHQQNYANDRLGIFSFERVVNFIKCWTNLHLRWVEPVLVASAYFTRYAAEKTPVWSVSLHAL</sequence>
<evidence type="ECO:0000259" key="4">
    <source>
        <dbReference type="Pfam" id="PF12062"/>
    </source>
</evidence>
<dbReference type="GO" id="GO:0016787">
    <property type="term" value="F:hydrolase activity"/>
    <property type="evidence" value="ECO:0007669"/>
    <property type="project" value="InterPro"/>
</dbReference>
<protein>
    <submittedName>
        <fullName evidence="8">HSNSD domain-containing protein</fullName>
    </submittedName>
</protein>
<evidence type="ECO:0000259" key="5">
    <source>
        <dbReference type="Pfam" id="PF25119"/>
    </source>
</evidence>
<evidence type="ECO:0000256" key="3">
    <source>
        <dbReference type="SAM" id="Phobius"/>
    </source>
</evidence>
<keyword evidence="2" id="KW-0333">Golgi apparatus</keyword>
<evidence type="ECO:0000313" key="7">
    <source>
        <dbReference type="Proteomes" id="UP000267606"/>
    </source>
</evidence>
<keyword evidence="3" id="KW-0472">Membrane</keyword>
<feature type="domain" description="Heparan sulphate-N-deacetylase deacetylase" evidence="4">
    <location>
        <begin position="292"/>
        <end position="495"/>
    </location>
</feature>